<keyword evidence="4" id="KW-1185">Reference proteome</keyword>
<gene>
    <name evidence="3" type="ORF">J5N97_026663</name>
</gene>
<dbReference type="EMBL" id="JAGGNH010000008">
    <property type="protein sequence ID" value="KAJ0965525.1"/>
    <property type="molecule type" value="Genomic_DNA"/>
</dbReference>
<keyword evidence="1" id="KW-0408">Iron</keyword>
<comment type="similarity">
    <text evidence="1">Belongs to the iron/ascorbate-dependent oxidoreductase family.</text>
</comment>
<protein>
    <recommendedName>
        <fullName evidence="2">Fe2OG dioxygenase domain-containing protein</fullName>
    </recommendedName>
</protein>
<dbReference type="InterPro" id="IPR044861">
    <property type="entry name" value="IPNS-like_FE2OG_OXY"/>
</dbReference>
<evidence type="ECO:0000256" key="1">
    <source>
        <dbReference type="RuleBase" id="RU003682"/>
    </source>
</evidence>
<dbReference type="Proteomes" id="UP001085076">
    <property type="component" value="Miscellaneous, Linkage group lg08"/>
</dbReference>
<dbReference type="Pfam" id="PF03171">
    <property type="entry name" value="2OG-FeII_Oxy"/>
    <property type="match status" value="1"/>
</dbReference>
<name>A0A9D5C2T4_9LILI</name>
<reference evidence="3" key="1">
    <citation type="submission" date="2021-03" db="EMBL/GenBank/DDBJ databases">
        <authorList>
            <person name="Li Z."/>
            <person name="Yang C."/>
        </authorList>
    </citation>
    <scope>NUCLEOTIDE SEQUENCE</scope>
    <source>
        <strain evidence="3">Dzin_1.0</strain>
        <tissue evidence="3">Leaf</tissue>
    </source>
</reference>
<dbReference type="GO" id="GO:0046872">
    <property type="term" value="F:metal ion binding"/>
    <property type="evidence" value="ECO:0007669"/>
    <property type="project" value="UniProtKB-KW"/>
</dbReference>
<dbReference type="InterPro" id="IPR005123">
    <property type="entry name" value="Oxoglu/Fe-dep_dioxygenase_dom"/>
</dbReference>
<comment type="caution">
    <text evidence="3">The sequence shown here is derived from an EMBL/GenBank/DDBJ whole genome shotgun (WGS) entry which is preliminary data.</text>
</comment>
<keyword evidence="1" id="KW-0479">Metal-binding</keyword>
<dbReference type="InterPro" id="IPR027443">
    <property type="entry name" value="IPNS-like_sf"/>
</dbReference>
<dbReference type="PROSITE" id="PS51471">
    <property type="entry name" value="FE2OG_OXY"/>
    <property type="match status" value="1"/>
</dbReference>
<evidence type="ECO:0000313" key="4">
    <source>
        <dbReference type="Proteomes" id="UP001085076"/>
    </source>
</evidence>
<dbReference type="GO" id="GO:0016491">
    <property type="term" value="F:oxidoreductase activity"/>
    <property type="evidence" value="ECO:0007669"/>
    <property type="project" value="UniProtKB-KW"/>
</dbReference>
<sequence length="261" mass="28584">MAEIRTIDLTNFPSEEANLREACQTLGCFRLVGHGFPDSLPAEMKAACIIKRLNSDVIPGSGYLSPSPTNPLYEAFGLYDASSPLDLHALVVDIASKIGKSLGVPSCPFEQWPCQFRLNKYSFTEETIGSSGVQIHSDSSFLTVLQEDDSVPGLEIMDSSGSFVPVHPVPGSFLINLGDIAKVWSNGRLHNLKHRVQCKEAGERISIALFLLGPKDSPVEPAPEFVDSDHPRLYRSFTVESYRQLLLSGPYTGDKLSLLLM</sequence>
<dbReference type="OrthoDB" id="288590at2759"/>
<dbReference type="AlphaFoldDB" id="A0A9D5C2T4"/>
<evidence type="ECO:0000313" key="3">
    <source>
        <dbReference type="EMBL" id="KAJ0965525.1"/>
    </source>
</evidence>
<dbReference type="InterPro" id="IPR050231">
    <property type="entry name" value="Iron_ascorbate_oxido_reductase"/>
</dbReference>
<accession>A0A9D5C2T4</accession>
<evidence type="ECO:0000259" key="2">
    <source>
        <dbReference type="PROSITE" id="PS51471"/>
    </source>
</evidence>
<dbReference type="Gene3D" id="2.60.120.330">
    <property type="entry name" value="B-lactam Antibiotic, Isopenicillin N Synthase, Chain"/>
    <property type="match status" value="2"/>
</dbReference>
<feature type="domain" description="Fe2OG dioxygenase" evidence="2">
    <location>
        <begin position="110"/>
        <end position="213"/>
    </location>
</feature>
<dbReference type="SUPFAM" id="SSF51197">
    <property type="entry name" value="Clavaminate synthase-like"/>
    <property type="match status" value="1"/>
</dbReference>
<proteinExistence type="inferred from homology"/>
<reference evidence="3" key="2">
    <citation type="journal article" date="2022" name="Hortic Res">
        <title>The genome of Dioscorea zingiberensis sheds light on the biosynthesis, origin and evolution of the medicinally important diosgenin saponins.</title>
        <authorList>
            <person name="Li Y."/>
            <person name="Tan C."/>
            <person name="Li Z."/>
            <person name="Guo J."/>
            <person name="Li S."/>
            <person name="Chen X."/>
            <person name="Wang C."/>
            <person name="Dai X."/>
            <person name="Yang H."/>
            <person name="Song W."/>
            <person name="Hou L."/>
            <person name="Xu J."/>
            <person name="Tong Z."/>
            <person name="Xu A."/>
            <person name="Yuan X."/>
            <person name="Wang W."/>
            <person name="Yang Q."/>
            <person name="Chen L."/>
            <person name="Sun Z."/>
            <person name="Wang K."/>
            <person name="Pan B."/>
            <person name="Chen J."/>
            <person name="Bao Y."/>
            <person name="Liu F."/>
            <person name="Qi X."/>
            <person name="Gang D.R."/>
            <person name="Wen J."/>
            <person name="Li J."/>
        </authorList>
    </citation>
    <scope>NUCLEOTIDE SEQUENCE</scope>
    <source>
        <strain evidence="3">Dzin_1.0</strain>
    </source>
</reference>
<organism evidence="3 4">
    <name type="scientific">Dioscorea zingiberensis</name>
    <dbReference type="NCBI Taxonomy" id="325984"/>
    <lineage>
        <taxon>Eukaryota</taxon>
        <taxon>Viridiplantae</taxon>
        <taxon>Streptophyta</taxon>
        <taxon>Embryophyta</taxon>
        <taxon>Tracheophyta</taxon>
        <taxon>Spermatophyta</taxon>
        <taxon>Magnoliopsida</taxon>
        <taxon>Liliopsida</taxon>
        <taxon>Dioscoreales</taxon>
        <taxon>Dioscoreaceae</taxon>
        <taxon>Dioscorea</taxon>
    </lineage>
</organism>
<keyword evidence="1" id="KW-0560">Oxidoreductase</keyword>
<dbReference type="PANTHER" id="PTHR47990">
    <property type="entry name" value="2-OXOGLUTARATE (2OG) AND FE(II)-DEPENDENT OXYGENASE SUPERFAMILY PROTEIN-RELATED"/>
    <property type="match status" value="1"/>
</dbReference>